<name>A0A9X3EB08_9LACO</name>
<comment type="caution">
    <text evidence="2">The sequence shown here is derived from an EMBL/GenBank/DDBJ whole genome shotgun (WGS) entry which is preliminary data.</text>
</comment>
<organism evidence="2 3">
    <name type="scientific">Leuconostoc falkenbergense</name>
    <dbReference type="NCBI Taxonomy" id="2766470"/>
    <lineage>
        <taxon>Bacteria</taxon>
        <taxon>Bacillati</taxon>
        <taxon>Bacillota</taxon>
        <taxon>Bacilli</taxon>
        <taxon>Lactobacillales</taxon>
        <taxon>Lactobacillaceae</taxon>
        <taxon>Leuconostoc</taxon>
    </lineage>
</organism>
<dbReference type="RefSeq" id="WP_267287476.1">
    <property type="nucleotide sequence ID" value="NZ_QVOQ01000044.1"/>
</dbReference>
<dbReference type="InterPro" id="IPR012892">
    <property type="entry name" value="Gp58"/>
</dbReference>
<feature type="non-terminal residue" evidence="2">
    <location>
        <position position="1"/>
    </location>
</feature>
<dbReference type="Proteomes" id="UP001080333">
    <property type="component" value="Unassembled WGS sequence"/>
</dbReference>
<evidence type="ECO:0000259" key="1">
    <source>
        <dbReference type="Pfam" id="PF07902"/>
    </source>
</evidence>
<gene>
    <name evidence="2" type="ORF">D0502_11015</name>
</gene>
<proteinExistence type="predicted"/>
<dbReference type="EMBL" id="QVOQ01000044">
    <property type="protein sequence ID" value="MCX7579891.1"/>
    <property type="molecule type" value="Genomic_DNA"/>
</dbReference>
<protein>
    <recommendedName>
        <fullName evidence="1">Gp58-like domain-containing protein</fullName>
    </recommendedName>
</protein>
<reference evidence="2" key="1">
    <citation type="submission" date="2018-08" db="EMBL/GenBank/DDBJ databases">
        <title>Draft genome sequences of Leuconostoc spp. and Weissella spp. with biocontrol potential.</title>
        <authorList>
            <person name="Lo R."/>
            <person name="Ho V.T.T."/>
            <person name="Turner M.S."/>
        </authorList>
    </citation>
    <scope>NUCLEOTIDE SEQUENCE</scope>
    <source>
        <strain evidence="2">156</strain>
    </source>
</reference>
<dbReference type="AlphaFoldDB" id="A0A9X3EB08"/>
<dbReference type="Pfam" id="PF07902">
    <property type="entry name" value="Gp58"/>
    <property type="match status" value="1"/>
</dbReference>
<accession>A0A9X3EB08</accession>
<sequence length="220" mass="23124">SQISSAITDNNGKIISLINQDSSGVQIAGENIILDGTVMVLDTFWAKQINAMKVNANNITVGTLNGNQVNITNINASNIVSGAISGANLNINLNTGSVVFQKGRINSSDYTTDINIDQGYISTANGDTRALLTQGKLQLIDPTLFSPQTSPYLEISNNSTLFNGMAALIEARDSLTVSINGYSDRAYGVPVGSEKFVGLSIGKYNSSLMPTKIGGADQGV</sequence>
<feature type="non-terminal residue" evidence="2">
    <location>
        <position position="220"/>
    </location>
</feature>
<evidence type="ECO:0000313" key="2">
    <source>
        <dbReference type="EMBL" id="MCX7579891.1"/>
    </source>
</evidence>
<feature type="domain" description="Gp58-like" evidence="1">
    <location>
        <begin position="13"/>
        <end position="206"/>
    </location>
</feature>
<evidence type="ECO:0000313" key="3">
    <source>
        <dbReference type="Proteomes" id="UP001080333"/>
    </source>
</evidence>